<dbReference type="EMBL" id="NFIE01000016">
    <property type="protein sequence ID" value="OUN87533.1"/>
    <property type="molecule type" value="Genomic_DNA"/>
</dbReference>
<evidence type="ECO:0000256" key="4">
    <source>
        <dbReference type="ARBA" id="ARBA00022741"/>
    </source>
</evidence>
<dbReference type="PROSITE" id="PS00109">
    <property type="entry name" value="PROTEIN_KINASE_TYR"/>
    <property type="match status" value="1"/>
</dbReference>
<reference evidence="11" key="1">
    <citation type="submission" date="2017-04" db="EMBL/GenBank/DDBJ databases">
        <title>Function of individual gut microbiota members based on whole genome sequencing of pure cultures obtained from chicken caecum.</title>
        <authorList>
            <person name="Medvecky M."/>
            <person name="Cejkova D."/>
            <person name="Polansky O."/>
            <person name="Karasova D."/>
            <person name="Kubasova T."/>
            <person name="Cizek A."/>
            <person name="Rychlik I."/>
        </authorList>
    </citation>
    <scope>NUCLEOTIDE SEQUENCE [LARGE SCALE GENOMIC DNA]</scope>
    <source>
        <strain evidence="11">An5</strain>
    </source>
</reference>
<evidence type="ECO:0000256" key="1">
    <source>
        <dbReference type="ARBA" id="ARBA00012513"/>
    </source>
</evidence>
<feature type="region of interest" description="Disordered" evidence="7">
    <location>
        <begin position="1"/>
        <end position="27"/>
    </location>
</feature>
<comment type="caution">
    <text evidence="10">The sequence shown here is derived from an EMBL/GenBank/DDBJ whole genome shotgun (WGS) entry which is preliminary data.</text>
</comment>
<organism evidence="10 11">
    <name type="scientific">[Collinsella] massiliensis</name>
    <dbReference type="NCBI Taxonomy" id="1232426"/>
    <lineage>
        <taxon>Bacteria</taxon>
        <taxon>Bacillati</taxon>
        <taxon>Actinomycetota</taxon>
        <taxon>Coriobacteriia</taxon>
        <taxon>Coriobacteriales</taxon>
        <taxon>Coriobacteriaceae</taxon>
        <taxon>Enorma</taxon>
    </lineage>
</organism>
<keyword evidence="3" id="KW-0808">Transferase</keyword>
<keyword evidence="8" id="KW-0472">Membrane</keyword>
<dbReference type="PANTHER" id="PTHR43289">
    <property type="entry name" value="MITOGEN-ACTIVATED PROTEIN KINASE KINASE KINASE 20-RELATED"/>
    <property type="match status" value="1"/>
</dbReference>
<dbReference type="EC" id="2.7.11.1" evidence="1"/>
<feature type="domain" description="Protein kinase" evidence="9">
    <location>
        <begin position="66"/>
        <end position="438"/>
    </location>
</feature>
<gene>
    <name evidence="10" type="ORF">B5G02_07230</name>
</gene>
<feature type="transmembrane region" description="Helical" evidence="8">
    <location>
        <begin position="483"/>
        <end position="500"/>
    </location>
</feature>
<feature type="region of interest" description="Disordered" evidence="7">
    <location>
        <begin position="322"/>
        <end position="343"/>
    </location>
</feature>
<evidence type="ECO:0000313" key="11">
    <source>
        <dbReference type="Proteomes" id="UP000195781"/>
    </source>
</evidence>
<dbReference type="AlphaFoldDB" id="A0A1Y3XPT8"/>
<evidence type="ECO:0000313" key="10">
    <source>
        <dbReference type="EMBL" id="OUN87533.1"/>
    </source>
</evidence>
<keyword evidence="5" id="KW-0418">Kinase</keyword>
<evidence type="ECO:0000256" key="3">
    <source>
        <dbReference type="ARBA" id="ARBA00022679"/>
    </source>
</evidence>
<dbReference type="GO" id="GO:0005524">
    <property type="term" value="F:ATP binding"/>
    <property type="evidence" value="ECO:0007669"/>
    <property type="project" value="UniProtKB-KW"/>
</dbReference>
<dbReference type="PANTHER" id="PTHR43289:SF6">
    <property type="entry name" value="SERINE_THREONINE-PROTEIN KINASE NEKL-3"/>
    <property type="match status" value="1"/>
</dbReference>
<feature type="transmembrane region" description="Helical" evidence="8">
    <location>
        <begin position="548"/>
        <end position="569"/>
    </location>
</feature>
<proteinExistence type="predicted"/>
<dbReference type="Proteomes" id="UP000195781">
    <property type="component" value="Unassembled WGS sequence"/>
</dbReference>
<dbReference type="Gene3D" id="1.10.510.10">
    <property type="entry name" value="Transferase(Phosphotransferase) domain 1"/>
    <property type="match status" value="1"/>
</dbReference>
<dbReference type="InterPro" id="IPR008266">
    <property type="entry name" value="Tyr_kinase_AS"/>
</dbReference>
<keyword evidence="2" id="KW-0723">Serine/threonine-protein kinase</keyword>
<dbReference type="SMART" id="SM00220">
    <property type="entry name" value="S_TKc"/>
    <property type="match status" value="1"/>
</dbReference>
<sequence length="636" mass="66973">MSRDEHALMREPGEPDSSMAGRSATDLAREAGAKPLRLVRLDEFEPAVPLADHERAAYLRRFCTLFVDDERTRSGGLGCVAFARNALGESLALKTMLRPASGEAVEAAEDEDSSEQRAAARRQAFRREYEEHRALNGIKGVPRLFGYGSVDGAPAIIMEWIEGETLGQVARQLAVDGTRRMSTLTVARLGRDLFDVLARFDALDEGFVHRDISPSNVMLRTSHLSAERQEEEGAFDLCLVDFGSATASPQGARGSFTHAMGTVRFATPDYAPPEMLTNDIAGVAALRTSAAVDVYAAASVLFELATGSVPFDLAAADATASAGADADGSDVEPTRQIRDGQSGSASPYLIKSTAAPRPFVGAHEAAPSIVEVLAHEQDVAVTAAKALLDFGMEPDEQALRAALVLVDGQLADMLRACLSSKQSDRPSAAAMRDGLAAFCDQYGQNVARALRGSPLIPCWGTASWLDSASPFALRRVVRSAGKAVAAGVLVVVALATGLLLDGAQAQVVAGAASFPVTLSGIAVACALFVPALCARVASGSARATRSGFLRGTCALLVATAVLLMGIGLLDFESSRRALGLYAAVFAVGAAAWCPIVLDYAMAVVPALLAERHRMLRAAAEHPELRDRAAHELTEGE</sequence>
<keyword evidence="11" id="KW-1185">Reference proteome</keyword>
<keyword evidence="6" id="KW-0067">ATP-binding</keyword>
<accession>A0A1Y3XPT8</accession>
<feature type="compositionally biased region" description="Basic and acidic residues" evidence="7">
    <location>
        <begin position="1"/>
        <end position="13"/>
    </location>
</feature>
<protein>
    <recommendedName>
        <fullName evidence="1">non-specific serine/threonine protein kinase</fullName>
        <ecNumber evidence="1">2.7.11.1</ecNumber>
    </recommendedName>
</protein>
<keyword evidence="4" id="KW-0547">Nucleotide-binding</keyword>
<evidence type="ECO:0000256" key="6">
    <source>
        <dbReference type="ARBA" id="ARBA00022840"/>
    </source>
</evidence>
<feature type="transmembrane region" description="Helical" evidence="8">
    <location>
        <begin position="581"/>
        <end position="608"/>
    </location>
</feature>
<dbReference type="InterPro" id="IPR011009">
    <property type="entry name" value="Kinase-like_dom_sf"/>
</dbReference>
<dbReference type="InterPro" id="IPR000719">
    <property type="entry name" value="Prot_kinase_dom"/>
</dbReference>
<name>A0A1Y3XPT8_9ACTN</name>
<dbReference type="PROSITE" id="PS50011">
    <property type="entry name" value="PROTEIN_KINASE_DOM"/>
    <property type="match status" value="1"/>
</dbReference>
<evidence type="ECO:0000256" key="7">
    <source>
        <dbReference type="SAM" id="MobiDB-lite"/>
    </source>
</evidence>
<evidence type="ECO:0000256" key="8">
    <source>
        <dbReference type="SAM" id="Phobius"/>
    </source>
</evidence>
<dbReference type="GO" id="GO:0004674">
    <property type="term" value="F:protein serine/threonine kinase activity"/>
    <property type="evidence" value="ECO:0007669"/>
    <property type="project" value="UniProtKB-KW"/>
</dbReference>
<evidence type="ECO:0000256" key="2">
    <source>
        <dbReference type="ARBA" id="ARBA00022527"/>
    </source>
</evidence>
<feature type="transmembrane region" description="Helical" evidence="8">
    <location>
        <begin position="512"/>
        <end position="536"/>
    </location>
</feature>
<dbReference type="Pfam" id="PF00069">
    <property type="entry name" value="Pkinase"/>
    <property type="match status" value="1"/>
</dbReference>
<dbReference type="SUPFAM" id="SSF56112">
    <property type="entry name" value="Protein kinase-like (PK-like)"/>
    <property type="match status" value="1"/>
</dbReference>
<evidence type="ECO:0000259" key="9">
    <source>
        <dbReference type="PROSITE" id="PS50011"/>
    </source>
</evidence>
<keyword evidence="8" id="KW-0812">Transmembrane</keyword>
<evidence type="ECO:0000256" key="5">
    <source>
        <dbReference type="ARBA" id="ARBA00022777"/>
    </source>
</evidence>
<keyword evidence="8" id="KW-1133">Transmembrane helix</keyword>